<evidence type="ECO:0000313" key="10">
    <source>
        <dbReference type="Proteomes" id="UP000694941"/>
    </source>
</evidence>
<feature type="domain" description="C2H2-type" evidence="9">
    <location>
        <begin position="332"/>
        <end position="359"/>
    </location>
</feature>
<dbReference type="PROSITE" id="PS50157">
    <property type="entry name" value="ZINC_FINGER_C2H2_2"/>
    <property type="match status" value="8"/>
</dbReference>
<dbReference type="InterPro" id="IPR013087">
    <property type="entry name" value="Znf_C2H2_type"/>
</dbReference>
<evidence type="ECO:0000259" key="9">
    <source>
        <dbReference type="PROSITE" id="PS50157"/>
    </source>
</evidence>
<feature type="domain" description="C2H2-type" evidence="9">
    <location>
        <begin position="275"/>
        <end position="302"/>
    </location>
</feature>
<keyword evidence="4 7" id="KW-0863">Zinc-finger</keyword>
<dbReference type="Proteomes" id="UP000694941">
    <property type="component" value="Unplaced"/>
</dbReference>
<evidence type="ECO:0000256" key="4">
    <source>
        <dbReference type="ARBA" id="ARBA00022771"/>
    </source>
</evidence>
<keyword evidence="3" id="KW-0677">Repeat</keyword>
<evidence type="ECO:0000313" key="11">
    <source>
        <dbReference type="RefSeq" id="XP_022247288.1"/>
    </source>
</evidence>
<evidence type="ECO:0000256" key="3">
    <source>
        <dbReference type="ARBA" id="ARBA00022737"/>
    </source>
</evidence>
<proteinExistence type="predicted"/>
<dbReference type="Gene3D" id="2.170.270.10">
    <property type="entry name" value="SET domain"/>
    <property type="match status" value="1"/>
</dbReference>
<comment type="subcellular location">
    <subcellularLocation>
        <location evidence="1">Nucleus</location>
    </subcellularLocation>
</comment>
<feature type="domain" description="C2H2-type" evidence="9">
    <location>
        <begin position="303"/>
        <end position="331"/>
    </location>
</feature>
<dbReference type="InterPro" id="IPR036236">
    <property type="entry name" value="Znf_C2H2_sf"/>
</dbReference>
<evidence type="ECO:0000256" key="7">
    <source>
        <dbReference type="PROSITE-ProRule" id="PRU00042"/>
    </source>
</evidence>
<protein>
    <submittedName>
        <fullName evidence="11">PR domain zinc finger protein 16-like</fullName>
    </submittedName>
</protein>
<dbReference type="PANTHER" id="PTHR24376">
    <property type="entry name" value="ZINC FINGER PROTEIN"/>
    <property type="match status" value="1"/>
</dbReference>
<organism evidence="10 11">
    <name type="scientific">Limulus polyphemus</name>
    <name type="common">Atlantic horseshoe crab</name>
    <dbReference type="NCBI Taxonomy" id="6850"/>
    <lineage>
        <taxon>Eukaryota</taxon>
        <taxon>Metazoa</taxon>
        <taxon>Ecdysozoa</taxon>
        <taxon>Arthropoda</taxon>
        <taxon>Chelicerata</taxon>
        <taxon>Merostomata</taxon>
        <taxon>Xiphosura</taxon>
        <taxon>Limulidae</taxon>
        <taxon>Limulus</taxon>
    </lineage>
</organism>
<dbReference type="InterPro" id="IPR001214">
    <property type="entry name" value="SET_dom"/>
</dbReference>
<dbReference type="RefSeq" id="XP_022247288.1">
    <property type="nucleotide sequence ID" value="XM_022391580.1"/>
</dbReference>
<feature type="domain" description="C2H2-type" evidence="9">
    <location>
        <begin position="838"/>
        <end position="860"/>
    </location>
</feature>
<sequence length="975" mass="111925">MVGNFREPAMLYDCDRKLNGELSSSQHPRKVVSGLIPDTNSAGLQFLPEELQFKPSSLSYQIGVWTRNKINKRSRFGPILARLETTRTSKLSWKVVEQCGKLRGWLCTATRPSGHWTNLVRRADDMVASNTCLVYENGKLYLEVSIPLEESTELIISAAEMILEEQINLTSDQDLSKHHSQTFTNVTACSSSSETPLPRSSLKNQLYSFFIQSLPPPVIPISWTEERALLRTNNEHSTEMSDEGIFDQLSDTQSFNDLDISSHWCSDLVQSDKEYICDQCPKVFNWKNNLIRHQVSNDDKRFYICENCKKIFTDPSNLQRHIRSQHIGARSHVCLKCGKTFATSSGLKQHTHIHSSVKPFRCEVCFKAYTQFSNLCRHKRMHANCRMKVKCHKCGQAFSTMTSLSKHKRYCDVTVLTSAQNSAIYSCFSEGHSTGQNVETSKCSDSLNIVPQTNQLLFYPRLSFYSSAFYSDPLLSRRSLTGPCPFYLDPTPFTSNTSLTFHASCSPEKHPGPKNQPPNIQRPTFLQQEKEMCLETLEFDISEEMASNRDLEEFSTTEDEYISGDDNAKTPLFTQNYSVPDLLFNSNRNCPVSKLPVVRESSKIQAWQIKLPTSDSSEKLYDLSQMNISSKEQQITRSHETDKKSQREEPLDLRILKTKISLEKAEETEFQFQESTKLRLINTIVSRNNTQSLSQPSFHATYPRPVHPIILGKINGLQQKHSVLPCPSRLPSLFLQRPAFLSHPVFGTSVSLDPRRNHFEKMENQMGDILFQQLNKNKNGYSCKFCDKVFPRSANLTRHLRTHTGEQPYKCKYCERSFSISSNLQRHVRNIHNKEKPFNCLLCDRSFGQQTNLDRHLKKHETGGLNLYENSLKQDSKAERAFDEIRNFVGKVTYLNANNDKHISEHLELDKNDLMDLVRRDTPEEPEETLHKEKFCFEPMKDDNVHSSAQLTKFASESNIPKYFISSTHYTQNQN</sequence>
<evidence type="ECO:0000256" key="5">
    <source>
        <dbReference type="ARBA" id="ARBA00022833"/>
    </source>
</evidence>
<keyword evidence="5" id="KW-0862">Zinc</keyword>
<evidence type="ECO:0000256" key="1">
    <source>
        <dbReference type="ARBA" id="ARBA00004123"/>
    </source>
</evidence>
<keyword evidence="6" id="KW-0539">Nucleus</keyword>
<keyword evidence="2" id="KW-0479">Metal-binding</keyword>
<dbReference type="Pfam" id="PF21549">
    <property type="entry name" value="PRDM2_PR"/>
    <property type="match status" value="1"/>
</dbReference>
<evidence type="ECO:0000256" key="8">
    <source>
        <dbReference type="SAM" id="MobiDB-lite"/>
    </source>
</evidence>
<dbReference type="Pfam" id="PF00096">
    <property type="entry name" value="zf-C2H2"/>
    <property type="match status" value="7"/>
</dbReference>
<feature type="compositionally biased region" description="Basic and acidic residues" evidence="8">
    <location>
        <begin position="637"/>
        <end position="650"/>
    </location>
</feature>
<reference evidence="11" key="1">
    <citation type="submission" date="2025-08" db="UniProtKB">
        <authorList>
            <consortium name="RefSeq"/>
        </authorList>
    </citation>
    <scope>IDENTIFICATION</scope>
    <source>
        <tissue evidence="11">Muscle</tissue>
    </source>
</reference>
<dbReference type="InterPro" id="IPR046341">
    <property type="entry name" value="SET_dom_sf"/>
</dbReference>
<feature type="domain" description="C2H2-type" evidence="9">
    <location>
        <begin position="360"/>
        <end position="387"/>
    </location>
</feature>
<dbReference type="SMART" id="SM00355">
    <property type="entry name" value="ZnF_C2H2"/>
    <property type="match status" value="8"/>
</dbReference>
<feature type="domain" description="C2H2-type" evidence="9">
    <location>
        <begin position="781"/>
        <end position="808"/>
    </location>
</feature>
<evidence type="ECO:0000256" key="2">
    <source>
        <dbReference type="ARBA" id="ARBA00022723"/>
    </source>
</evidence>
<gene>
    <name evidence="11" type="primary">LOC106463944</name>
</gene>
<dbReference type="SUPFAM" id="SSF57667">
    <property type="entry name" value="beta-beta-alpha zinc fingers"/>
    <property type="match status" value="4"/>
</dbReference>
<evidence type="ECO:0000256" key="6">
    <source>
        <dbReference type="ARBA" id="ARBA00023242"/>
    </source>
</evidence>
<dbReference type="PROSITE" id="PS00028">
    <property type="entry name" value="ZINC_FINGER_C2H2_1"/>
    <property type="match status" value="6"/>
</dbReference>
<dbReference type="CDD" id="cd19201">
    <property type="entry name" value="PR-SET_ZFPM"/>
    <property type="match status" value="1"/>
</dbReference>
<feature type="region of interest" description="Disordered" evidence="8">
    <location>
        <begin position="630"/>
        <end position="650"/>
    </location>
</feature>
<name>A0ABM1SUI2_LIMPO</name>
<accession>A0ABM1SUI2</accession>
<dbReference type="Gene3D" id="3.30.160.60">
    <property type="entry name" value="Classic Zinc Finger"/>
    <property type="match status" value="6"/>
</dbReference>
<feature type="domain" description="C2H2-type" evidence="9">
    <location>
        <begin position="809"/>
        <end position="837"/>
    </location>
</feature>
<feature type="domain" description="C2H2-type" evidence="9">
    <location>
        <begin position="389"/>
        <end position="409"/>
    </location>
</feature>
<dbReference type="GeneID" id="106463944"/>
<dbReference type="PANTHER" id="PTHR24376:SF216">
    <property type="entry name" value="ZINC FINGER PROTEIN 420-LIKE"/>
    <property type="match status" value="1"/>
</dbReference>
<keyword evidence="10" id="KW-1185">Reference proteome</keyword>